<sequence length="75" mass="7658">MPLLRATKGVAFAIRSTILEREATRAIAARAQTDRLTLSYAPPSGMGAALASGSAADNGYVQPSHCAAAALDSII</sequence>
<dbReference type="EMBL" id="CCXZ01000136">
    <property type="protein sequence ID" value="CEG16524.1"/>
    <property type="molecule type" value="Genomic_DNA"/>
</dbReference>
<reference evidence="1 2" key="1">
    <citation type="submission" date="2014-09" db="EMBL/GenBank/DDBJ databases">
        <authorList>
            <person name="Regsiter A."/>
        </authorList>
    </citation>
    <scope>NUCLEOTIDE SEQUENCE [LARGE SCALE GENOMIC DNA]</scope>
</reference>
<dbReference type="Proteomes" id="UP000052230">
    <property type="component" value="Unassembled WGS sequence"/>
</dbReference>
<gene>
    <name evidence="1" type="ORF">XAC3562_420042</name>
</gene>
<organism evidence="1 2">
    <name type="scientific">Xanthomonas citri pv. citri</name>
    <dbReference type="NCBI Taxonomy" id="611301"/>
    <lineage>
        <taxon>Bacteria</taxon>
        <taxon>Pseudomonadati</taxon>
        <taxon>Pseudomonadota</taxon>
        <taxon>Gammaproteobacteria</taxon>
        <taxon>Lysobacterales</taxon>
        <taxon>Lysobacteraceae</taxon>
        <taxon>Xanthomonas</taxon>
    </lineage>
</organism>
<comment type="caution">
    <text evidence="1">The sequence shown here is derived from an EMBL/GenBank/DDBJ whole genome shotgun (WGS) entry which is preliminary data.</text>
</comment>
<evidence type="ECO:0000313" key="1">
    <source>
        <dbReference type="EMBL" id="CEG16524.1"/>
    </source>
</evidence>
<proteinExistence type="predicted"/>
<protein>
    <submittedName>
        <fullName evidence="1">Uncharacterized protein</fullName>
    </submittedName>
</protein>
<keyword evidence="2" id="KW-1185">Reference proteome</keyword>
<accession>A0A0U4YLM5</accession>
<evidence type="ECO:0000313" key="2">
    <source>
        <dbReference type="Proteomes" id="UP000052230"/>
    </source>
</evidence>
<dbReference type="AlphaFoldDB" id="A0A0U4YLM5"/>
<name>A0A0U4YLM5_XANCI</name>